<dbReference type="Proteomes" id="UP000054549">
    <property type="component" value="Unassembled WGS sequence"/>
</dbReference>
<dbReference type="InParanoid" id="A0A0C2W120"/>
<evidence type="ECO:0000313" key="1">
    <source>
        <dbReference type="EMBL" id="KIL54812.1"/>
    </source>
</evidence>
<name>A0A0C2W120_AMAMK</name>
<sequence>MARPSQCNWIEQVSSYLHPQRTRLTLPQGSRINAVRKWVHSMIGYHLDIQGSLCEFNIGLAIKQIVVEPRGIIVAAYVESEAHKLTPLEKESILNKTDEITLRRLATVLALKQAYIKAIDWFRLEFNWTKRRRRGTETCSSAGNSGFSKPIWASYVVTGSMKNSTSVCAPSTEGIDMSDISGTKLSRSSQNGFSH</sequence>
<protein>
    <submittedName>
        <fullName evidence="1">Uncharacterized protein</fullName>
    </submittedName>
</protein>
<dbReference type="OrthoDB" id="26719at2759"/>
<organism evidence="1 2">
    <name type="scientific">Amanita muscaria (strain Koide BX008)</name>
    <dbReference type="NCBI Taxonomy" id="946122"/>
    <lineage>
        <taxon>Eukaryota</taxon>
        <taxon>Fungi</taxon>
        <taxon>Dikarya</taxon>
        <taxon>Basidiomycota</taxon>
        <taxon>Agaricomycotina</taxon>
        <taxon>Agaricomycetes</taxon>
        <taxon>Agaricomycetidae</taxon>
        <taxon>Agaricales</taxon>
        <taxon>Pluteineae</taxon>
        <taxon>Amanitaceae</taxon>
        <taxon>Amanita</taxon>
    </lineage>
</organism>
<dbReference type="HOGENOM" id="CLU_1395969_0_0_1"/>
<dbReference type="AlphaFoldDB" id="A0A0C2W120"/>
<dbReference type="STRING" id="946122.A0A0C2W120"/>
<proteinExistence type="predicted"/>
<reference evidence="1 2" key="1">
    <citation type="submission" date="2014-04" db="EMBL/GenBank/DDBJ databases">
        <title>Evolutionary Origins and Diversification of the Mycorrhizal Mutualists.</title>
        <authorList>
            <consortium name="DOE Joint Genome Institute"/>
            <consortium name="Mycorrhizal Genomics Consortium"/>
            <person name="Kohler A."/>
            <person name="Kuo A."/>
            <person name="Nagy L.G."/>
            <person name="Floudas D."/>
            <person name="Copeland A."/>
            <person name="Barry K.W."/>
            <person name="Cichocki N."/>
            <person name="Veneault-Fourrey C."/>
            <person name="LaButti K."/>
            <person name="Lindquist E.A."/>
            <person name="Lipzen A."/>
            <person name="Lundell T."/>
            <person name="Morin E."/>
            <person name="Murat C."/>
            <person name="Riley R."/>
            <person name="Ohm R."/>
            <person name="Sun H."/>
            <person name="Tunlid A."/>
            <person name="Henrissat B."/>
            <person name="Grigoriev I.V."/>
            <person name="Hibbett D.S."/>
            <person name="Martin F."/>
        </authorList>
    </citation>
    <scope>NUCLEOTIDE SEQUENCE [LARGE SCALE GENOMIC DNA]</scope>
    <source>
        <strain evidence="1 2">Koide BX008</strain>
    </source>
</reference>
<accession>A0A0C2W120</accession>
<gene>
    <name evidence="1" type="ORF">M378DRAFT_182407</name>
</gene>
<keyword evidence="2" id="KW-1185">Reference proteome</keyword>
<evidence type="ECO:0000313" key="2">
    <source>
        <dbReference type="Proteomes" id="UP000054549"/>
    </source>
</evidence>
<dbReference type="EMBL" id="KN818626">
    <property type="protein sequence ID" value="KIL54812.1"/>
    <property type="molecule type" value="Genomic_DNA"/>
</dbReference>